<accession>A0A840RY32</accession>
<evidence type="ECO:0000259" key="2">
    <source>
        <dbReference type="Pfam" id="PF04183"/>
    </source>
</evidence>
<organism evidence="4 5">
    <name type="scientific">Glaciimonas immobilis</name>
    <dbReference type="NCBI Taxonomy" id="728004"/>
    <lineage>
        <taxon>Bacteria</taxon>
        <taxon>Pseudomonadati</taxon>
        <taxon>Pseudomonadota</taxon>
        <taxon>Betaproteobacteria</taxon>
        <taxon>Burkholderiales</taxon>
        <taxon>Oxalobacteraceae</taxon>
        <taxon>Glaciimonas</taxon>
    </lineage>
</organism>
<keyword evidence="5" id="KW-1185">Reference proteome</keyword>
<dbReference type="AlphaFoldDB" id="A0A840RY32"/>
<dbReference type="PANTHER" id="PTHR34384:SF5">
    <property type="entry name" value="L-2,3-DIAMINOPROPANOATE--CITRATE LIGASE"/>
    <property type="match status" value="1"/>
</dbReference>
<feature type="domain" description="Aerobactin siderophore biosynthesis IucA/IucC-like C-terminal" evidence="3">
    <location>
        <begin position="468"/>
        <end position="632"/>
    </location>
</feature>
<dbReference type="Proteomes" id="UP000571084">
    <property type="component" value="Unassembled WGS sequence"/>
</dbReference>
<dbReference type="GO" id="GO:0019290">
    <property type="term" value="P:siderophore biosynthetic process"/>
    <property type="evidence" value="ECO:0007669"/>
    <property type="project" value="InterPro"/>
</dbReference>
<dbReference type="RefSeq" id="WP_168056596.1">
    <property type="nucleotide sequence ID" value="NZ_JAAOZT010000011.1"/>
</dbReference>
<evidence type="ECO:0000313" key="5">
    <source>
        <dbReference type="Proteomes" id="UP000571084"/>
    </source>
</evidence>
<dbReference type="GO" id="GO:0016881">
    <property type="term" value="F:acid-amino acid ligase activity"/>
    <property type="evidence" value="ECO:0007669"/>
    <property type="project" value="UniProtKB-ARBA"/>
</dbReference>
<dbReference type="PANTHER" id="PTHR34384">
    <property type="entry name" value="L-2,3-DIAMINOPROPANOATE--CITRATE LIGASE"/>
    <property type="match status" value="1"/>
</dbReference>
<proteinExistence type="inferred from homology"/>
<reference evidence="4 5" key="1">
    <citation type="submission" date="2020-08" db="EMBL/GenBank/DDBJ databases">
        <title>Genomic Encyclopedia of Type Strains, Phase IV (KMG-IV): sequencing the most valuable type-strain genomes for metagenomic binning, comparative biology and taxonomic classification.</title>
        <authorList>
            <person name="Goeker M."/>
        </authorList>
    </citation>
    <scope>NUCLEOTIDE SEQUENCE [LARGE SCALE GENOMIC DNA]</scope>
    <source>
        <strain evidence="4 5">DSM 23240</strain>
    </source>
</reference>
<gene>
    <name evidence="4" type="ORF">HNR39_003158</name>
</gene>
<protein>
    <submittedName>
        <fullName evidence="4">Siderophore synthetase component</fullName>
    </submittedName>
</protein>
<evidence type="ECO:0000256" key="1">
    <source>
        <dbReference type="ARBA" id="ARBA00007832"/>
    </source>
</evidence>
<dbReference type="Pfam" id="PF06276">
    <property type="entry name" value="FhuF"/>
    <property type="match status" value="1"/>
</dbReference>
<evidence type="ECO:0000313" key="4">
    <source>
        <dbReference type="EMBL" id="MBB5201309.1"/>
    </source>
</evidence>
<comment type="caution">
    <text evidence="4">The sequence shown here is derived from an EMBL/GenBank/DDBJ whole genome shotgun (WGS) entry which is preliminary data.</text>
</comment>
<dbReference type="InterPro" id="IPR007310">
    <property type="entry name" value="Aerobactin_biosyn_IucA/IucC_N"/>
</dbReference>
<comment type="similarity">
    <text evidence="1">Belongs to the IucA/IucC family.</text>
</comment>
<dbReference type="Gene3D" id="1.10.510.40">
    <property type="match status" value="1"/>
</dbReference>
<dbReference type="InterPro" id="IPR022770">
    <property type="entry name" value="IucA/IucC-like_C"/>
</dbReference>
<name>A0A840RY32_9BURK</name>
<sequence length="652" mass="73851">MIDTTAPNVTSKLTEWADDFTQNFTQAQLTHARAEADQRGLRLLLQALFREKLLDSEQLIFDSATDTVWLPHWKSKTLFRFEGLKSGMAGSWQLNGPMHYLKNHQKPLKVTTSAAALKLLSSLFEVTISPPDIARFQAELDNSTENDTFCLAYRQAWARRLEQEIPAGDGMISWLQKKSLYTQQHARFNGCLLLEQWGTLGHPWHPNYKTKIGLSKQDVFAMSPEFEANIDIAIAAVRADAMHIESMPAMPGFSTYLAWFEHTFPQVFRHWKEALLMRNLTVSEWLPLPMHPWQAQRHLPSEFPFEIATEKLILLSEVTCSAAPTMSFRTLVPQRSSHLPLMKLPVSLRLTSVQRTLSPKSARMGPRVSALLEKILDREQHFGDTLAIVCEQIGLHYIDPQGNDDHARHLSILYRANPMQHAEDNMFPVPVGALFAPSPIQKNGTSRALITELVASAFQDNAQGAIDFYRRYTEIVVGATLGAYLLYGIGFEAHQQNSFLLIDAKGMPQKLLLRDFGDIRIHAEALRLAGLTLACHKAGHTVFEDRQPVRDKLLHAVFLCHLGELALLLTQIYELPETALWIVLRDATQAVFDQLKPRIPDTLWQQEYALVLEQPWPAKSFIRMRLADSADDEVRSMPNPLMQLDAARTNGN</sequence>
<dbReference type="Pfam" id="PF04183">
    <property type="entry name" value="IucA_IucC"/>
    <property type="match status" value="1"/>
</dbReference>
<dbReference type="EMBL" id="JACHHQ010000006">
    <property type="protein sequence ID" value="MBB5201309.1"/>
    <property type="molecule type" value="Genomic_DNA"/>
</dbReference>
<feature type="domain" description="Aerobactin siderophore biosynthesis IucA/IucC N-terminal" evidence="2">
    <location>
        <begin position="193"/>
        <end position="436"/>
    </location>
</feature>
<dbReference type="InterPro" id="IPR037455">
    <property type="entry name" value="LucA/IucC-like"/>
</dbReference>
<evidence type="ECO:0000259" key="3">
    <source>
        <dbReference type="Pfam" id="PF06276"/>
    </source>
</evidence>